<gene>
    <name evidence="2" type="ordered locus">EUBELI_01274</name>
</gene>
<sequence>MMEGDIMSHIMGITFRSMNISQLVIWFFIYSFLGWCMECVVIRKQLGYWENRGFAKLPFCVIYGFGTLIAFNIFKPIEHNYIALYIFGCICATAFEYLTAQVMLKLFGEVWWNYDHLKFNYKGIICLQSTLAWGFVAVFIFGFLNKFVERFVFSIDYRIASVMAMILVFSYTADFMQSFSESLNMQNMDIRAEMRKFIKMFHR</sequence>
<keyword evidence="1" id="KW-0812">Transmembrane</keyword>
<proteinExistence type="predicted"/>
<feature type="transmembrane region" description="Helical" evidence="1">
    <location>
        <begin position="119"/>
        <end position="143"/>
    </location>
</feature>
<dbReference type="AlphaFoldDB" id="C4Z108"/>
<keyword evidence="3" id="KW-1185">Reference proteome</keyword>
<dbReference type="KEGG" id="eel:EUBELI_01274"/>
<dbReference type="HOGENOM" id="CLU_055257_4_2_9"/>
<keyword evidence="1" id="KW-1133">Transmembrane helix</keyword>
<dbReference type="eggNOG" id="COG4905">
    <property type="taxonomic scope" value="Bacteria"/>
</dbReference>
<dbReference type="Pfam" id="PF06541">
    <property type="entry name" value="ABC_trans_CmpB"/>
    <property type="match status" value="1"/>
</dbReference>
<evidence type="ECO:0000313" key="3">
    <source>
        <dbReference type="Proteomes" id="UP000001476"/>
    </source>
</evidence>
<name>C4Z108_LACE2</name>
<dbReference type="InterPro" id="IPR010540">
    <property type="entry name" value="CmpB_TMEM229"/>
</dbReference>
<protein>
    <recommendedName>
        <fullName evidence="4">ABC transporter permease</fullName>
    </recommendedName>
</protein>
<evidence type="ECO:0000256" key="1">
    <source>
        <dbReference type="SAM" id="Phobius"/>
    </source>
</evidence>
<dbReference type="STRING" id="515620.EUBELI_01274"/>
<organism evidence="2 3">
    <name type="scientific">Lachnospira eligens (strain ATCC 27750 / DSM 3376 / VPI C15-48 / C15-B4)</name>
    <name type="common">Eubacterium eligens</name>
    <dbReference type="NCBI Taxonomy" id="515620"/>
    <lineage>
        <taxon>Bacteria</taxon>
        <taxon>Bacillati</taxon>
        <taxon>Bacillota</taxon>
        <taxon>Clostridia</taxon>
        <taxon>Lachnospirales</taxon>
        <taxon>Lachnospiraceae</taxon>
        <taxon>Lachnospira</taxon>
    </lineage>
</organism>
<accession>C4Z108</accession>
<dbReference type="EMBL" id="CP001104">
    <property type="protein sequence ID" value="ACR72271.1"/>
    <property type="molecule type" value="Genomic_DNA"/>
</dbReference>
<dbReference type="Proteomes" id="UP000001476">
    <property type="component" value="Chromosome"/>
</dbReference>
<feature type="transmembrane region" description="Helical" evidence="1">
    <location>
        <begin position="80"/>
        <end position="98"/>
    </location>
</feature>
<feature type="transmembrane region" description="Helical" evidence="1">
    <location>
        <begin position="20"/>
        <end position="42"/>
    </location>
</feature>
<evidence type="ECO:0008006" key="4">
    <source>
        <dbReference type="Google" id="ProtNLM"/>
    </source>
</evidence>
<keyword evidence="1" id="KW-0472">Membrane</keyword>
<evidence type="ECO:0000313" key="2">
    <source>
        <dbReference type="EMBL" id="ACR72271.1"/>
    </source>
</evidence>
<feature type="transmembrane region" description="Helical" evidence="1">
    <location>
        <begin position="155"/>
        <end position="173"/>
    </location>
</feature>
<feature type="transmembrane region" description="Helical" evidence="1">
    <location>
        <begin position="54"/>
        <end position="74"/>
    </location>
</feature>
<reference evidence="2 3" key="1">
    <citation type="journal article" date="2009" name="Proc. Natl. Acad. Sci. U.S.A.">
        <title>Characterizing a model human gut microbiota composed of members of its two dominant bacterial phyla.</title>
        <authorList>
            <person name="Mahowald M.A."/>
            <person name="Rey F.E."/>
            <person name="Seedorf H."/>
            <person name="Turnbaugh P.J."/>
            <person name="Fulton R.S."/>
            <person name="Wollam A."/>
            <person name="Shah N."/>
            <person name="Wang C."/>
            <person name="Magrini V."/>
            <person name="Wilson R.K."/>
            <person name="Cantarel B.L."/>
            <person name="Coutinho P.M."/>
            <person name="Henrissat B."/>
            <person name="Crock L.W."/>
            <person name="Russell A."/>
            <person name="Verberkmoes N.C."/>
            <person name="Hettich R.L."/>
            <person name="Gordon J.I."/>
        </authorList>
    </citation>
    <scope>NUCLEOTIDE SEQUENCE [LARGE SCALE GENOMIC DNA]</scope>
    <source>
        <strain evidence="3">ATCC 27750 / DSM 3376 / VPI C15-48 / C15-B4</strain>
    </source>
</reference>